<comment type="caution">
    <text evidence="1">The sequence shown here is derived from an EMBL/GenBank/DDBJ whole genome shotgun (WGS) entry which is preliminary data.</text>
</comment>
<evidence type="ECO:0000313" key="1">
    <source>
        <dbReference type="EMBL" id="KOT30593.1"/>
    </source>
</evidence>
<sequence length="68" mass="7625">MPYQDRPHVPSPPPLDLVNDVVTRFDAYARARATRDSLLPAARTTPRHEQQAFDDLQAAVVRLRSSLG</sequence>
<gene>
    <name evidence="1" type="ORF">ADK41_32725</name>
</gene>
<dbReference type="OrthoDB" id="4279134at2"/>
<evidence type="ECO:0000313" key="2">
    <source>
        <dbReference type="Proteomes" id="UP000037773"/>
    </source>
</evidence>
<name>A0A0M8QDQ6_9ACTN</name>
<protein>
    <submittedName>
        <fullName evidence="1">Uncharacterized protein</fullName>
    </submittedName>
</protein>
<dbReference type="Proteomes" id="UP000037773">
    <property type="component" value="Unassembled WGS sequence"/>
</dbReference>
<accession>A0A0M8QDQ6</accession>
<keyword evidence="2" id="KW-1185">Reference proteome</keyword>
<dbReference type="AlphaFoldDB" id="A0A0M8QDQ6"/>
<dbReference type="EMBL" id="LGCN01000240">
    <property type="protein sequence ID" value="KOT30593.1"/>
    <property type="molecule type" value="Genomic_DNA"/>
</dbReference>
<dbReference type="RefSeq" id="WP_037803827.1">
    <property type="nucleotide sequence ID" value="NZ_JBFBKA010000036.1"/>
</dbReference>
<reference evidence="1 2" key="1">
    <citation type="submission" date="2015-07" db="EMBL/GenBank/DDBJ databases">
        <authorList>
            <person name="Noorani M."/>
        </authorList>
    </citation>
    <scope>NUCLEOTIDE SEQUENCE [LARGE SCALE GENOMIC DNA]</scope>
    <source>
        <strain evidence="1 2">NRRL B-24567</strain>
    </source>
</reference>
<proteinExistence type="predicted"/>
<dbReference type="PATRIC" id="fig|36816.3.peg.7103"/>
<organism evidence="1 2">
    <name type="scientific">Streptomyces caelestis</name>
    <dbReference type="NCBI Taxonomy" id="36816"/>
    <lineage>
        <taxon>Bacteria</taxon>
        <taxon>Bacillati</taxon>
        <taxon>Actinomycetota</taxon>
        <taxon>Actinomycetes</taxon>
        <taxon>Kitasatosporales</taxon>
        <taxon>Streptomycetaceae</taxon>
        <taxon>Streptomyces</taxon>
    </lineage>
</organism>